<reference evidence="1 2" key="1">
    <citation type="submission" date="2016-10" db="EMBL/GenBank/DDBJ databases">
        <title>Flavobacterium gilvum sp. nov., isolated from stream water.</title>
        <authorList>
            <person name="Shin S.-K."/>
            <person name="Cho Y.-J."/>
            <person name="Yi H."/>
        </authorList>
    </citation>
    <scope>NUCLEOTIDE SEQUENCE [LARGE SCALE GENOMIC DNA]</scope>
    <source>
        <strain evidence="1 2">EM1308</strain>
    </source>
</reference>
<gene>
    <name evidence="1" type="ORF">EM308_16465</name>
</gene>
<keyword evidence="2" id="KW-1185">Reference proteome</keyword>
<dbReference type="EMBL" id="CP017479">
    <property type="protein sequence ID" value="AOW10950.1"/>
    <property type="molecule type" value="Genomic_DNA"/>
</dbReference>
<dbReference type="InterPro" id="IPR012657">
    <property type="entry name" value="23S_rRNA-intervening_sequence"/>
</dbReference>
<dbReference type="Gene3D" id="1.20.1440.60">
    <property type="entry name" value="23S rRNA-intervening sequence"/>
    <property type="match status" value="1"/>
</dbReference>
<dbReference type="NCBIfam" id="NF008911">
    <property type="entry name" value="PRK12275.1-2"/>
    <property type="match status" value="1"/>
</dbReference>
<evidence type="ECO:0000313" key="2">
    <source>
        <dbReference type="Proteomes" id="UP000175968"/>
    </source>
</evidence>
<name>A0AAC9I733_9FLAO</name>
<dbReference type="SUPFAM" id="SSF158446">
    <property type="entry name" value="IVS-encoded protein-like"/>
    <property type="match status" value="1"/>
</dbReference>
<proteinExistence type="predicted"/>
<dbReference type="Pfam" id="PF05635">
    <property type="entry name" value="23S_rRNA_IVP"/>
    <property type="match status" value="1"/>
</dbReference>
<dbReference type="CDD" id="cd16377">
    <property type="entry name" value="23S_rRNA_IVP_like"/>
    <property type="match status" value="1"/>
</dbReference>
<dbReference type="RefSeq" id="WP_035633904.1">
    <property type="nucleotide sequence ID" value="NZ_CP017479.1"/>
</dbReference>
<dbReference type="Proteomes" id="UP000175968">
    <property type="component" value="Chromosome"/>
</dbReference>
<dbReference type="PANTHER" id="PTHR38471">
    <property type="entry name" value="FOUR HELIX BUNDLE PROTEIN"/>
    <property type="match status" value="1"/>
</dbReference>
<dbReference type="AlphaFoldDB" id="A0AAC9I733"/>
<protein>
    <submittedName>
        <fullName evidence="1">Four helix bundle protein</fullName>
    </submittedName>
</protein>
<sequence length="119" mass="14001">MSNFRKLLVWQKAMSLTTKIYESTKLFPKEEIFGLTSQLRRCVISIPSNIAEGFGRDSKNELLRFLNISVSSLFELQTQLEISKNIDFLKEKEFNNLYEDSRELERMLIAFIKKIKESN</sequence>
<dbReference type="NCBIfam" id="TIGR02436">
    <property type="entry name" value="four helix bundle protein"/>
    <property type="match status" value="1"/>
</dbReference>
<dbReference type="KEGG" id="fgl:EM308_16465"/>
<evidence type="ECO:0000313" key="1">
    <source>
        <dbReference type="EMBL" id="AOW10950.1"/>
    </source>
</evidence>
<accession>A0AAC9I733</accession>
<dbReference type="PANTHER" id="PTHR38471:SF2">
    <property type="entry name" value="FOUR HELIX BUNDLE PROTEIN"/>
    <property type="match status" value="1"/>
</dbReference>
<dbReference type="InterPro" id="IPR036583">
    <property type="entry name" value="23S_rRNA_IVS_sf"/>
</dbReference>
<organism evidence="1 2">
    <name type="scientific">Flavobacterium gilvum</name>
    <dbReference type="NCBI Taxonomy" id="1492737"/>
    <lineage>
        <taxon>Bacteria</taxon>
        <taxon>Pseudomonadati</taxon>
        <taxon>Bacteroidota</taxon>
        <taxon>Flavobacteriia</taxon>
        <taxon>Flavobacteriales</taxon>
        <taxon>Flavobacteriaceae</taxon>
        <taxon>Flavobacterium</taxon>
    </lineage>
</organism>